<reference evidence="2 3" key="1">
    <citation type="submission" date="2018-12" db="EMBL/GenBank/DDBJ databases">
        <authorList>
            <person name="Feng G."/>
            <person name="Zhu H."/>
        </authorList>
    </citation>
    <scope>NUCLEOTIDE SEQUENCE [LARGE SCALE GENOMIC DNA]</scope>
    <source>
        <strain evidence="2 3">KCTC 12533</strain>
    </source>
</reference>
<proteinExistence type="predicted"/>
<sequence length="136" mass="15032">MSLEPQPNPVFFLDRTVAMPRVQAALREQQTAFVSHTDLFRPETPDTEWLPAVAARGLCVLTQERRIRYNPLEQQALLASGAGTFIIVAKGLTSAELAACVVRALPRLRRFASRTPRPFLAKVYVDGSVQLLSSPS</sequence>
<organism evidence="2 3">
    <name type="scientific">Hymenobacter rigui</name>
    <dbReference type="NCBI Taxonomy" id="334424"/>
    <lineage>
        <taxon>Bacteria</taxon>
        <taxon>Pseudomonadati</taxon>
        <taxon>Bacteroidota</taxon>
        <taxon>Cytophagia</taxon>
        <taxon>Cytophagales</taxon>
        <taxon>Hymenobacteraceae</taxon>
        <taxon>Hymenobacter</taxon>
    </lineage>
</organism>
<protein>
    <recommendedName>
        <fullName evidence="1">VapC45 PIN like domain-containing protein</fullName>
    </recommendedName>
</protein>
<dbReference type="RefSeq" id="WP_125420197.1">
    <property type="nucleotide sequence ID" value="NZ_RWIT01000005.1"/>
</dbReference>
<gene>
    <name evidence="2" type="ORF">EI291_12120</name>
</gene>
<dbReference type="AlphaFoldDB" id="A0A3R9V7Q0"/>
<dbReference type="InterPro" id="IPR041375">
    <property type="entry name" value="VapC45_PIN-like"/>
</dbReference>
<feature type="domain" description="VapC45 PIN like" evidence="1">
    <location>
        <begin position="9"/>
        <end position="87"/>
    </location>
</feature>
<evidence type="ECO:0000313" key="2">
    <source>
        <dbReference type="EMBL" id="RSK48456.1"/>
    </source>
</evidence>
<evidence type="ECO:0000259" key="1">
    <source>
        <dbReference type="Pfam" id="PF18478"/>
    </source>
</evidence>
<name>A0A3R9V7Q0_9BACT</name>
<evidence type="ECO:0000313" key="3">
    <source>
        <dbReference type="Proteomes" id="UP000273500"/>
    </source>
</evidence>
<dbReference type="Pfam" id="PF18478">
    <property type="entry name" value="PIN_10"/>
    <property type="match status" value="1"/>
</dbReference>
<dbReference type="EMBL" id="RWIT01000005">
    <property type="protein sequence ID" value="RSK48456.1"/>
    <property type="molecule type" value="Genomic_DNA"/>
</dbReference>
<dbReference type="Proteomes" id="UP000273500">
    <property type="component" value="Unassembled WGS sequence"/>
</dbReference>
<accession>A0A3R9V7Q0</accession>
<keyword evidence="3" id="KW-1185">Reference proteome</keyword>
<comment type="caution">
    <text evidence="2">The sequence shown here is derived from an EMBL/GenBank/DDBJ whole genome shotgun (WGS) entry which is preliminary data.</text>
</comment>